<feature type="region of interest" description="Disordered" evidence="1">
    <location>
        <begin position="1"/>
        <end position="50"/>
    </location>
</feature>
<name>A0A453A6S4_AEGTS</name>
<dbReference type="AlphaFoldDB" id="A0A453A6S4"/>
<evidence type="ECO:0000313" key="2">
    <source>
        <dbReference type="EnsemblPlants" id="AET2Gv20007100.1"/>
    </source>
</evidence>
<organism evidence="2 3">
    <name type="scientific">Aegilops tauschii subsp. strangulata</name>
    <name type="common">Goatgrass</name>
    <dbReference type="NCBI Taxonomy" id="200361"/>
    <lineage>
        <taxon>Eukaryota</taxon>
        <taxon>Viridiplantae</taxon>
        <taxon>Streptophyta</taxon>
        <taxon>Embryophyta</taxon>
        <taxon>Tracheophyta</taxon>
        <taxon>Spermatophyta</taxon>
        <taxon>Magnoliopsida</taxon>
        <taxon>Liliopsida</taxon>
        <taxon>Poales</taxon>
        <taxon>Poaceae</taxon>
        <taxon>BOP clade</taxon>
        <taxon>Pooideae</taxon>
        <taxon>Triticodae</taxon>
        <taxon>Triticeae</taxon>
        <taxon>Triticinae</taxon>
        <taxon>Aegilops</taxon>
    </lineage>
</organism>
<reference evidence="2" key="5">
    <citation type="journal article" date="2021" name="G3 (Bethesda)">
        <title>Aegilops tauschii genome assembly Aet v5.0 features greater sequence contiguity and improved annotation.</title>
        <authorList>
            <person name="Wang L."/>
            <person name="Zhu T."/>
            <person name="Rodriguez J.C."/>
            <person name="Deal K.R."/>
            <person name="Dubcovsky J."/>
            <person name="McGuire P.E."/>
            <person name="Lux T."/>
            <person name="Spannagl M."/>
            <person name="Mayer K.F.X."/>
            <person name="Baldrich P."/>
            <person name="Meyers B.C."/>
            <person name="Huo N."/>
            <person name="Gu Y.Q."/>
            <person name="Zhou H."/>
            <person name="Devos K.M."/>
            <person name="Bennetzen J.L."/>
            <person name="Unver T."/>
            <person name="Budak H."/>
            <person name="Gulick P.J."/>
            <person name="Galiba G."/>
            <person name="Kalapos B."/>
            <person name="Nelson D.R."/>
            <person name="Li P."/>
            <person name="You F.M."/>
            <person name="Luo M.C."/>
            <person name="Dvorak J."/>
        </authorList>
    </citation>
    <scope>NUCLEOTIDE SEQUENCE [LARGE SCALE GENOMIC DNA]</scope>
    <source>
        <strain evidence="2">cv. AL8/78</strain>
    </source>
</reference>
<dbReference type="EnsemblPlants" id="AET2Gv20007100.1">
    <property type="protein sequence ID" value="AET2Gv20007100.1"/>
    <property type="gene ID" value="AET2Gv20007100"/>
</dbReference>
<evidence type="ECO:0000313" key="3">
    <source>
        <dbReference type="Proteomes" id="UP000015105"/>
    </source>
</evidence>
<reference evidence="3" key="1">
    <citation type="journal article" date="2014" name="Science">
        <title>Ancient hybridizations among the ancestral genomes of bread wheat.</title>
        <authorList>
            <consortium name="International Wheat Genome Sequencing Consortium,"/>
            <person name="Marcussen T."/>
            <person name="Sandve S.R."/>
            <person name="Heier L."/>
            <person name="Spannagl M."/>
            <person name="Pfeifer M."/>
            <person name="Jakobsen K.S."/>
            <person name="Wulff B.B."/>
            <person name="Steuernagel B."/>
            <person name="Mayer K.F."/>
            <person name="Olsen O.A."/>
        </authorList>
    </citation>
    <scope>NUCLEOTIDE SEQUENCE [LARGE SCALE GENOMIC DNA]</scope>
    <source>
        <strain evidence="3">cv. AL8/78</strain>
    </source>
</reference>
<proteinExistence type="predicted"/>
<sequence>AGPTPRESEGEVAGVEPSYTHQVSGQPSPPSPALFKSETPYGQRAHGYWQ</sequence>
<reference evidence="2" key="3">
    <citation type="journal article" date="2017" name="Nature">
        <title>Genome sequence of the progenitor of the wheat D genome Aegilops tauschii.</title>
        <authorList>
            <person name="Luo M.C."/>
            <person name="Gu Y.Q."/>
            <person name="Puiu D."/>
            <person name="Wang H."/>
            <person name="Twardziok S.O."/>
            <person name="Deal K.R."/>
            <person name="Huo N."/>
            <person name="Zhu T."/>
            <person name="Wang L."/>
            <person name="Wang Y."/>
            <person name="McGuire P.E."/>
            <person name="Liu S."/>
            <person name="Long H."/>
            <person name="Ramasamy R.K."/>
            <person name="Rodriguez J.C."/>
            <person name="Van S.L."/>
            <person name="Yuan L."/>
            <person name="Wang Z."/>
            <person name="Xia Z."/>
            <person name="Xiao L."/>
            <person name="Anderson O.D."/>
            <person name="Ouyang S."/>
            <person name="Liang Y."/>
            <person name="Zimin A.V."/>
            <person name="Pertea G."/>
            <person name="Qi P."/>
            <person name="Bennetzen J.L."/>
            <person name="Dai X."/>
            <person name="Dawson M.W."/>
            <person name="Muller H.G."/>
            <person name="Kugler K."/>
            <person name="Rivarola-Duarte L."/>
            <person name="Spannagl M."/>
            <person name="Mayer K.F.X."/>
            <person name="Lu F.H."/>
            <person name="Bevan M.W."/>
            <person name="Leroy P."/>
            <person name="Li P."/>
            <person name="You F.M."/>
            <person name="Sun Q."/>
            <person name="Liu Z."/>
            <person name="Lyons E."/>
            <person name="Wicker T."/>
            <person name="Salzberg S.L."/>
            <person name="Devos K.M."/>
            <person name="Dvorak J."/>
        </authorList>
    </citation>
    <scope>NUCLEOTIDE SEQUENCE [LARGE SCALE GENOMIC DNA]</scope>
    <source>
        <strain evidence="2">cv. AL8/78</strain>
    </source>
</reference>
<reference evidence="2" key="4">
    <citation type="submission" date="2019-03" db="UniProtKB">
        <authorList>
            <consortium name="EnsemblPlants"/>
        </authorList>
    </citation>
    <scope>IDENTIFICATION</scope>
</reference>
<evidence type="ECO:0000256" key="1">
    <source>
        <dbReference type="SAM" id="MobiDB-lite"/>
    </source>
</evidence>
<protein>
    <submittedName>
        <fullName evidence="2">Uncharacterized protein</fullName>
    </submittedName>
</protein>
<accession>A0A453A6S4</accession>
<dbReference type="Proteomes" id="UP000015105">
    <property type="component" value="Chromosome 2D"/>
</dbReference>
<reference evidence="3" key="2">
    <citation type="journal article" date="2017" name="Nat. Plants">
        <title>The Aegilops tauschii genome reveals multiple impacts of transposons.</title>
        <authorList>
            <person name="Zhao G."/>
            <person name="Zou C."/>
            <person name="Li K."/>
            <person name="Wang K."/>
            <person name="Li T."/>
            <person name="Gao L."/>
            <person name="Zhang X."/>
            <person name="Wang H."/>
            <person name="Yang Z."/>
            <person name="Liu X."/>
            <person name="Jiang W."/>
            <person name="Mao L."/>
            <person name="Kong X."/>
            <person name="Jiao Y."/>
            <person name="Jia J."/>
        </authorList>
    </citation>
    <scope>NUCLEOTIDE SEQUENCE [LARGE SCALE GENOMIC DNA]</scope>
    <source>
        <strain evidence="3">cv. AL8/78</strain>
    </source>
</reference>
<keyword evidence="3" id="KW-1185">Reference proteome</keyword>
<dbReference type="Gramene" id="AET2Gv20007100.1">
    <property type="protein sequence ID" value="AET2Gv20007100.1"/>
    <property type="gene ID" value="AET2Gv20007100"/>
</dbReference>